<feature type="compositionally biased region" description="Low complexity" evidence="1">
    <location>
        <begin position="116"/>
        <end position="127"/>
    </location>
</feature>
<name>A0A218Z1B2_9HELO</name>
<accession>A0A218Z1B2</accession>
<protein>
    <submittedName>
        <fullName evidence="2">Uncharacterized protein</fullName>
    </submittedName>
</protein>
<gene>
    <name evidence="2" type="ORF">B2J93_322</name>
</gene>
<dbReference type="AlphaFoldDB" id="A0A218Z1B2"/>
<dbReference type="InParanoid" id="A0A218Z1B2"/>
<proteinExistence type="predicted"/>
<evidence type="ECO:0000313" key="3">
    <source>
        <dbReference type="Proteomes" id="UP000242519"/>
    </source>
</evidence>
<feature type="region of interest" description="Disordered" evidence="1">
    <location>
        <begin position="112"/>
        <end position="132"/>
    </location>
</feature>
<dbReference type="EMBL" id="MZNU01000298">
    <property type="protein sequence ID" value="OWP01026.1"/>
    <property type="molecule type" value="Genomic_DNA"/>
</dbReference>
<comment type="caution">
    <text evidence="2">The sequence shown here is derived from an EMBL/GenBank/DDBJ whole genome shotgun (WGS) entry which is preliminary data.</text>
</comment>
<sequence>MPCHTTLLFTRPGRTGTRTDVAARPSILHRSKSRAVTRSGLAAAVVSSHRDRHFSRMPPPHILRGSQTLAPPARGSWDAGASATAAAKMSSGLRAAMSPSRGQMQLLLRYAESSGPAPSSTRSPYPSSRHKPLVRPAEMDRMIRIWNHRPPDPEIRDTCVCKCTQPSLAAAVVLDLVEDKACREGWQYLAAAVHSSVIRAATRCKPG</sequence>
<reference evidence="2 3" key="1">
    <citation type="submission" date="2017-04" db="EMBL/GenBank/DDBJ databases">
        <title>Draft genome sequence of Marssonina coronaria NL1: causal agent of apple blotch.</title>
        <authorList>
            <person name="Cheng Q."/>
        </authorList>
    </citation>
    <scope>NUCLEOTIDE SEQUENCE [LARGE SCALE GENOMIC DNA]</scope>
    <source>
        <strain evidence="2 3">NL1</strain>
    </source>
</reference>
<dbReference type="Proteomes" id="UP000242519">
    <property type="component" value="Unassembled WGS sequence"/>
</dbReference>
<evidence type="ECO:0000313" key="2">
    <source>
        <dbReference type="EMBL" id="OWP01026.1"/>
    </source>
</evidence>
<keyword evidence="3" id="KW-1185">Reference proteome</keyword>
<organism evidence="2 3">
    <name type="scientific">Diplocarpon coronariae</name>
    <dbReference type="NCBI Taxonomy" id="2795749"/>
    <lineage>
        <taxon>Eukaryota</taxon>
        <taxon>Fungi</taxon>
        <taxon>Dikarya</taxon>
        <taxon>Ascomycota</taxon>
        <taxon>Pezizomycotina</taxon>
        <taxon>Leotiomycetes</taxon>
        <taxon>Helotiales</taxon>
        <taxon>Drepanopezizaceae</taxon>
        <taxon>Diplocarpon</taxon>
    </lineage>
</organism>
<evidence type="ECO:0000256" key="1">
    <source>
        <dbReference type="SAM" id="MobiDB-lite"/>
    </source>
</evidence>